<dbReference type="Pfam" id="PF13304">
    <property type="entry name" value="AAA_21"/>
    <property type="match status" value="1"/>
</dbReference>
<keyword evidence="6" id="KW-0406">Ion transport</keyword>
<feature type="domain" description="AAA+ ATPase" evidence="8">
    <location>
        <begin position="40"/>
        <end position="217"/>
    </location>
</feature>
<keyword evidence="3" id="KW-1003">Cell membrane</keyword>
<proteinExistence type="predicted"/>
<evidence type="ECO:0000256" key="4">
    <source>
        <dbReference type="ARBA" id="ARBA00022496"/>
    </source>
</evidence>
<dbReference type="AlphaFoldDB" id="A0A4P7BDX3"/>
<dbReference type="InterPro" id="IPR003593">
    <property type="entry name" value="AAA+_ATPase"/>
</dbReference>
<dbReference type="InterPro" id="IPR051535">
    <property type="entry name" value="Siderophore_ABC-ATPase"/>
</dbReference>
<keyword evidence="7" id="KW-0472">Membrane</keyword>
<gene>
    <name evidence="10" type="ORF">E1742_11795</name>
    <name evidence="9" type="ORF">GCM10007388_01100</name>
</gene>
<sequence>MTLSSSFAIDVTLRRDSVPDFDRYPFHLPVVRHLQVLTFHPAVTFIVGENGSGKSTLLEAIAVALGFNAEGGSRNFNFGTRASHSVLHEYIQVARGFRRPRDGYFLRAESFFNVATNIEALDEEPQGGPPVISYHGGRSLHEQSHGESFMALLTHRFGPKGLYVMDEPEAALSPQRQLAVLARIHQLVKQGSQFIIATHSPILMAYPDAKIYSCTADGLRRTDYEDTEHYQVMRDFLANPQRMLEVLLADGKQDSG</sequence>
<dbReference type="GO" id="GO:0006302">
    <property type="term" value="P:double-strand break repair"/>
    <property type="evidence" value="ECO:0007669"/>
    <property type="project" value="InterPro"/>
</dbReference>
<accession>A0A4P7BDX3</accession>
<dbReference type="Proteomes" id="UP000619512">
    <property type="component" value="Unassembled WGS sequence"/>
</dbReference>
<dbReference type="Proteomes" id="UP000294359">
    <property type="component" value="Chromosome"/>
</dbReference>
<comment type="subcellular location">
    <subcellularLocation>
        <location evidence="1">Cell membrane</location>
        <topology evidence="1">Peripheral membrane protein</topology>
    </subcellularLocation>
</comment>
<dbReference type="SMART" id="SM00382">
    <property type="entry name" value="AAA"/>
    <property type="match status" value="1"/>
</dbReference>
<dbReference type="OrthoDB" id="9784297at2"/>
<evidence type="ECO:0000259" key="8">
    <source>
        <dbReference type="SMART" id="SM00382"/>
    </source>
</evidence>
<protein>
    <submittedName>
        <fullName evidence="10">AAA family ATPase</fullName>
    </submittedName>
    <submittedName>
        <fullName evidence="9">ATPase AAA</fullName>
    </submittedName>
</protein>
<keyword evidence="11" id="KW-1185">Reference proteome</keyword>
<dbReference type="Gene3D" id="3.40.50.300">
    <property type="entry name" value="P-loop containing nucleotide triphosphate hydrolases"/>
    <property type="match status" value="2"/>
</dbReference>
<keyword evidence="4" id="KW-0410">Iron transport</keyword>
<evidence type="ECO:0000313" key="9">
    <source>
        <dbReference type="EMBL" id="GGY72847.1"/>
    </source>
</evidence>
<dbReference type="InterPro" id="IPR027417">
    <property type="entry name" value="P-loop_NTPase"/>
</dbReference>
<evidence type="ECO:0000313" key="10">
    <source>
        <dbReference type="EMBL" id="QBQ36774.1"/>
    </source>
</evidence>
<evidence type="ECO:0000256" key="3">
    <source>
        <dbReference type="ARBA" id="ARBA00022475"/>
    </source>
</evidence>
<evidence type="ECO:0000256" key="2">
    <source>
        <dbReference type="ARBA" id="ARBA00022448"/>
    </source>
</evidence>
<evidence type="ECO:0000313" key="12">
    <source>
        <dbReference type="Proteomes" id="UP000619512"/>
    </source>
</evidence>
<dbReference type="SUPFAM" id="SSF52540">
    <property type="entry name" value="P-loop containing nucleoside triphosphate hydrolases"/>
    <property type="match status" value="1"/>
</dbReference>
<dbReference type="GO" id="GO:0016887">
    <property type="term" value="F:ATP hydrolysis activity"/>
    <property type="evidence" value="ECO:0007669"/>
    <property type="project" value="InterPro"/>
</dbReference>
<dbReference type="GO" id="GO:0005886">
    <property type="term" value="C:plasma membrane"/>
    <property type="evidence" value="ECO:0007669"/>
    <property type="project" value="UniProtKB-SubCell"/>
</dbReference>
<dbReference type="PANTHER" id="PTHR42771">
    <property type="entry name" value="IRON(3+)-HYDROXAMATE IMPORT ATP-BINDING PROTEIN FHUC"/>
    <property type="match status" value="1"/>
</dbReference>
<keyword evidence="2" id="KW-0813">Transport</keyword>
<reference evidence="10 11" key="2">
    <citation type="submission" date="2019-03" db="EMBL/GenBank/DDBJ databases">
        <title>Draft Genome Sequences of Six Type Strains of the Genus Massilia.</title>
        <authorList>
            <person name="Miess H."/>
            <person name="Frediansyhah A."/>
            <person name="Gross H."/>
        </authorList>
    </citation>
    <scope>NUCLEOTIDE SEQUENCE [LARGE SCALE GENOMIC DNA]</scope>
    <source>
        <strain evidence="10 11">DSM 17505</strain>
    </source>
</reference>
<evidence type="ECO:0000256" key="5">
    <source>
        <dbReference type="ARBA" id="ARBA00023004"/>
    </source>
</evidence>
<dbReference type="EMBL" id="BMWW01000001">
    <property type="protein sequence ID" value="GGY72847.1"/>
    <property type="molecule type" value="Genomic_DNA"/>
</dbReference>
<evidence type="ECO:0000256" key="6">
    <source>
        <dbReference type="ARBA" id="ARBA00023065"/>
    </source>
</evidence>
<dbReference type="RefSeq" id="WP_134385053.1">
    <property type="nucleotide sequence ID" value="NZ_BMWW01000001.1"/>
</dbReference>
<dbReference type="InterPro" id="IPR003959">
    <property type="entry name" value="ATPase_AAA_core"/>
</dbReference>
<reference evidence="9" key="1">
    <citation type="journal article" date="2014" name="Int. J. Syst. Evol. Microbiol.">
        <title>Complete genome sequence of Corynebacterium casei LMG S-19264T (=DSM 44701T), isolated from a smear-ripened cheese.</title>
        <authorList>
            <consortium name="US DOE Joint Genome Institute (JGI-PGF)"/>
            <person name="Walter F."/>
            <person name="Albersmeier A."/>
            <person name="Kalinowski J."/>
            <person name="Ruckert C."/>
        </authorList>
    </citation>
    <scope>NUCLEOTIDE SEQUENCE</scope>
    <source>
        <strain evidence="9">KCTC 12344</strain>
    </source>
</reference>
<dbReference type="EMBL" id="CP038026">
    <property type="protein sequence ID" value="QBQ36774.1"/>
    <property type="molecule type" value="Genomic_DNA"/>
</dbReference>
<keyword evidence="5" id="KW-0408">Iron</keyword>
<dbReference type="GO" id="GO:0006826">
    <property type="term" value="P:iron ion transport"/>
    <property type="evidence" value="ECO:0007669"/>
    <property type="project" value="UniProtKB-KW"/>
</dbReference>
<dbReference type="PANTHER" id="PTHR42771:SF2">
    <property type="entry name" value="IRON(3+)-HYDROXAMATE IMPORT ATP-BINDING PROTEIN FHUC"/>
    <property type="match status" value="1"/>
</dbReference>
<evidence type="ECO:0000313" key="11">
    <source>
        <dbReference type="Proteomes" id="UP000294359"/>
    </source>
</evidence>
<dbReference type="GO" id="GO:0005524">
    <property type="term" value="F:ATP binding"/>
    <property type="evidence" value="ECO:0007669"/>
    <property type="project" value="InterPro"/>
</dbReference>
<dbReference type="InterPro" id="IPR038729">
    <property type="entry name" value="Rad50/SbcC_AAA"/>
</dbReference>
<evidence type="ECO:0000256" key="1">
    <source>
        <dbReference type="ARBA" id="ARBA00004202"/>
    </source>
</evidence>
<evidence type="ECO:0000256" key="7">
    <source>
        <dbReference type="ARBA" id="ARBA00023136"/>
    </source>
</evidence>
<reference evidence="9" key="3">
    <citation type="submission" date="2022-12" db="EMBL/GenBank/DDBJ databases">
        <authorList>
            <person name="Sun Q."/>
            <person name="Kim S."/>
        </authorList>
    </citation>
    <scope>NUCLEOTIDE SEQUENCE</scope>
    <source>
        <strain evidence="9">KCTC 12344</strain>
    </source>
</reference>
<name>A0A4P7BDX3_9BURK</name>
<dbReference type="Pfam" id="PF13476">
    <property type="entry name" value="AAA_23"/>
    <property type="match status" value="1"/>
</dbReference>
<organism evidence="9 12">
    <name type="scientific">Pseudoduganella plicata</name>
    <dbReference type="NCBI Taxonomy" id="321984"/>
    <lineage>
        <taxon>Bacteria</taxon>
        <taxon>Pseudomonadati</taxon>
        <taxon>Pseudomonadota</taxon>
        <taxon>Betaproteobacteria</taxon>
        <taxon>Burkholderiales</taxon>
        <taxon>Oxalobacteraceae</taxon>
        <taxon>Telluria group</taxon>
        <taxon>Pseudoduganella</taxon>
    </lineage>
</organism>